<dbReference type="Proteomes" id="UP001156664">
    <property type="component" value="Unassembled WGS sequence"/>
</dbReference>
<evidence type="ECO:0000256" key="1">
    <source>
        <dbReference type="ARBA" id="ARBA00022598"/>
    </source>
</evidence>
<evidence type="ECO:0000259" key="2">
    <source>
        <dbReference type="Pfam" id="PF03099"/>
    </source>
</evidence>
<evidence type="ECO:0000313" key="4">
    <source>
        <dbReference type="Proteomes" id="UP001156664"/>
    </source>
</evidence>
<dbReference type="Gene3D" id="3.30.930.10">
    <property type="entry name" value="Bira Bifunctional Protein, Domain 2"/>
    <property type="match status" value="1"/>
</dbReference>
<dbReference type="Gene3D" id="2.30.30.100">
    <property type="match status" value="1"/>
</dbReference>
<dbReference type="EMBL" id="BSOJ01000006">
    <property type="protein sequence ID" value="GLR25523.1"/>
    <property type="molecule type" value="Genomic_DNA"/>
</dbReference>
<keyword evidence="1" id="KW-0436">Ligase</keyword>
<dbReference type="Pfam" id="PF03099">
    <property type="entry name" value="BPL_LplA_LipB"/>
    <property type="match status" value="1"/>
</dbReference>
<evidence type="ECO:0000313" key="3">
    <source>
        <dbReference type="EMBL" id="GLR25523.1"/>
    </source>
</evidence>
<keyword evidence="4" id="KW-1185">Reference proteome</keyword>
<dbReference type="RefSeq" id="WP_284279885.1">
    <property type="nucleotide sequence ID" value="NZ_BSOJ01000006.1"/>
</dbReference>
<dbReference type="CDD" id="cd16442">
    <property type="entry name" value="BPL"/>
    <property type="match status" value="1"/>
</dbReference>
<protein>
    <recommendedName>
        <fullName evidence="2">BPL/LPL catalytic domain-containing protein</fullName>
    </recommendedName>
</protein>
<dbReference type="NCBIfam" id="TIGR00121">
    <property type="entry name" value="birA_ligase"/>
    <property type="match status" value="1"/>
</dbReference>
<name>A0ABQ5YLS2_9BURK</name>
<sequence length="254" mass="26851">MVTQGDVLWIDLDTVPSTNDFLLQQVDDRWLSAQAVAVRARAQSAGRGRRGRSWESAQDAGLWFSIGMPVAAATMPWLSLVVGVQCASTLAKAGLDVRLKWPNDLVFDGAKLGGILCESTTVGGRPWLVAGIGLNTKPVGGMPSVSGLAPVSLSEAGFSMEADHLQALYVALVEQVILGVYRASKDGFQTFAARFRARDAFAGQAVRFIDNGHALAEGQAMGVADDGTYLLALADGSLKSMVVGDLSLRLAEEL</sequence>
<accession>A0ABQ5YLS2</accession>
<feature type="domain" description="BPL/LPL catalytic" evidence="2">
    <location>
        <begin position="15"/>
        <end position="124"/>
    </location>
</feature>
<dbReference type="InterPro" id="IPR004408">
    <property type="entry name" value="Biotin_CoA_COase_ligase"/>
</dbReference>
<dbReference type="SUPFAM" id="SSF55681">
    <property type="entry name" value="Class II aaRS and biotin synthetases"/>
    <property type="match status" value="1"/>
</dbReference>
<proteinExistence type="predicted"/>
<reference evidence="4" key="1">
    <citation type="journal article" date="2019" name="Int. J. Syst. Evol. Microbiol.">
        <title>The Global Catalogue of Microorganisms (GCM) 10K type strain sequencing project: providing services to taxonomists for standard genome sequencing and annotation.</title>
        <authorList>
            <consortium name="The Broad Institute Genomics Platform"/>
            <consortium name="The Broad Institute Genome Sequencing Center for Infectious Disease"/>
            <person name="Wu L."/>
            <person name="Ma J."/>
        </authorList>
    </citation>
    <scope>NUCLEOTIDE SEQUENCE [LARGE SCALE GENOMIC DNA]</scope>
    <source>
        <strain evidence="4">NBRC 105857</strain>
    </source>
</reference>
<dbReference type="InterPro" id="IPR045864">
    <property type="entry name" value="aa-tRNA-synth_II/BPL/LPL"/>
</dbReference>
<gene>
    <name evidence="3" type="ORF">GCM10007875_06110</name>
</gene>
<dbReference type="InterPro" id="IPR004143">
    <property type="entry name" value="BPL_LPL_catalytic"/>
</dbReference>
<comment type="caution">
    <text evidence="3">The sequence shown here is derived from an EMBL/GenBank/DDBJ whole genome shotgun (WGS) entry which is preliminary data.</text>
</comment>
<dbReference type="PANTHER" id="PTHR12835:SF5">
    <property type="entry name" value="BIOTIN--PROTEIN LIGASE"/>
    <property type="match status" value="1"/>
</dbReference>
<dbReference type="PANTHER" id="PTHR12835">
    <property type="entry name" value="BIOTIN PROTEIN LIGASE"/>
    <property type="match status" value="1"/>
</dbReference>
<organism evidence="3 4">
    <name type="scientific">Limnobacter litoralis</name>
    <dbReference type="NCBI Taxonomy" id="481366"/>
    <lineage>
        <taxon>Bacteria</taxon>
        <taxon>Pseudomonadati</taxon>
        <taxon>Pseudomonadota</taxon>
        <taxon>Betaproteobacteria</taxon>
        <taxon>Burkholderiales</taxon>
        <taxon>Burkholderiaceae</taxon>
        <taxon>Limnobacter</taxon>
    </lineage>
</organism>